<organism evidence="1 2">
    <name type="scientific">Phanerochaete carnosa (strain HHB-10118-sp)</name>
    <name type="common">White-rot fungus</name>
    <name type="synonym">Peniophora carnosa</name>
    <dbReference type="NCBI Taxonomy" id="650164"/>
    <lineage>
        <taxon>Eukaryota</taxon>
        <taxon>Fungi</taxon>
        <taxon>Dikarya</taxon>
        <taxon>Basidiomycota</taxon>
        <taxon>Agaricomycotina</taxon>
        <taxon>Agaricomycetes</taxon>
        <taxon>Polyporales</taxon>
        <taxon>Phanerochaetaceae</taxon>
        <taxon>Phanerochaete</taxon>
    </lineage>
</organism>
<protein>
    <recommendedName>
        <fullName evidence="3">F-box domain-containing protein</fullName>
    </recommendedName>
</protein>
<name>K5WH45_PHACS</name>
<evidence type="ECO:0000313" key="1">
    <source>
        <dbReference type="EMBL" id="EKM58655.1"/>
    </source>
</evidence>
<evidence type="ECO:0000313" key="2">
    <source>
        <dbReference type="Proteomes" id="UP000008370"/>
    </source>
</evidence>
<proteinExistence type="predicted"/>
<evidence type="ECO:0008006" key="3">
    <source>
        <dbReference type="Google" id="ProtNLM"/>
    </source>
</evidence>
<accession>K5WH45</accession>
<sequence>VPSGGEHRSFSAFVRCWEQLPPELHEYIQGCLDISNDKAGASALSLVSEAWCRQFRPHLFAVLKLNSEQECRTLYGIVQSLLSAWLAAHITTLICDVSSLPEFPLWMVLVRLLPACRTVWHRTLNPSGPVSHSAALKSSLRNTTSLILSGCHFLSFRILLRILADVTCSEAVSLNNVTWSGSPPTTVDAASSICSGTFSHVRKVGLSNCTNNAAVPAWLLAAASTRHSFTLRRITGPAVPAETWAIIELIQAFLPKNITIEYSQFSVEEATSGE</sequence>
<dbReference type="KEGG" id="pco:PHACADRAFT_78440"/>
<dbReference type="Proteomes" id="UP000008370">
    <property type="component" value="Unassembled WGS sequence"/>
</dbReference>
<dbReference type="HOGENOM" id="CLU_088818_0_0_1"/>
<feature type="non-terminal residue" evidence="1">
    <location>
        <position position="1"/>
    </location>
</feature>
<keyword evidence="2" id="KW-1185">Reference proteome</keyword>
<reference evidence="1 2" key="1">
    <citation type="journal article" date="2012" name="BMC Genomics">
        <title>Comparative genomics of the white-rot fungi, Phanerochaete carnosa and P. chrysosporium, to elucidate the genetic basis of the distinct wood types they colonize.</title>
        <authorList>
            <person name="Suzuki H."/>
            <person name="MacDonald J."/>
            <person name="Syed K."/>
            <person name="Salamov A."/>
            <person name="Hori C."/>
            <person name="Aerts A."/>
            <person name="Henrissat B."/>
            <person name="Wiebenga A."/>
            <person name="vanKuyk P.A."/>
            <person name="Barry K."/>
            <person name="Lindquist E."/>
            <person name="LaButti K."/>
            <person name="Lapidus A."/>
            <person name="Lucas S."/>
            <person name="Coutinho P."/>
            <person name="Gong Y."/>
            <person name="Samejima M."/>
            <person name="Mahadevan R."/>
            <person name="Abou-Zaid M."/>
            <person name="de Vries R.P."/>
            <person name="Igarashi K."/>
            <person name="Yadav J.S."/>
            <person name="Grigoriev I.V."/>
            <person name="Master E.R."/>
        </authorList>
    </citation>
    <scope>NUCLEOTIDE SEQUENCE [LARGE SCALE GENOMIC DNA]</scope>
    <source>
        <strain evidence="1 2">HHB-10118-sp</strain>
    </source>
</reference>
<dbReference type="GeneID" id="18920316"/>
<dbReference type="RefSeq" id="XP_007393958.1">
    <property type="nucleotide sequence ID" value="XM_007393896.1"/>
</dbReference>
<gene>
    <name evidence="1" type="ORF">PHACADRAFT_78440</name>
</gene>
<feature type="non-terminal residue" evidence="1">
    <location>
        <position position="274"/>
    </location>
</feature>
<dbReference type="EMBL" id="JH930470">
    <property type="protein sequence ID" value="EKM58655.1"/>
    <property type="molecule type" value="Genomic_DNA"/>
</dbReference>
<dbReference type="AlphaFoldDB" id="K5WH45"/>
<dbReference type="InParanoid" id="K5WH45"/>